<keyword evidence="1" id="KW-0391">Immunity</keyword>
<reference evidence="5" key="1">
    <citation type="submission" date="2019-10" db="EMBL/GenBank/DDBJ databases">
        <title>Bird 10,000 Genomes (B10K) Project - Family phase.</title>
        <authorList>
            <person name="Zhang G."/>
        </authorList>
    </citation>
    <scope>NUCLEOTIDE SEQUENCE</scope>
    <source>
        <strain evidence="5">B10K-DU-002-69</strain>
        <tissue evidence="5">Muscle</tissue>
    </source>
</reference>
<dbReference type="InterPro" id="IPR013106">
    <property type="entry name" value="Ig_V-set"/>
</dbReference>
<dbReference type="InterPro" id="IPR036179">
    <property type="entry name" value="Ig-like_dom_sf"/>
</dbReference>
<proteinExistence type="predicted"/>
<organism evidence="5 6">
    <name type="scientific">Todus mexicanus</name>
    <name type="common">Puerto Rican tody</name>
    <dbReference type="NCBI Taxonomy" id="135184"/>
    <lineage>
        <taxon>Eukaryota</taxon>
        <taxon>Metazoa</taxon>
        <taxon>Chordata</taxon>
        <taxon>Craniata</taxon>
        <taxon>Vertebrata</taxon>
        <taxon>Euteleostomi</taxon>
        <taxon>Archelosauria</taxon>
        <taxon>Archosauria</taxon>
        <taxon>Dinosauria</taxon>
        <taxon>Saurischia</taxon>
        <taxon>Theropoda</taxon>
        <taxon>Coelurosauria</taxon>
        <taxon>Aves</taxon>
        <taxon>Neognathae</taxon>
        <taxon>Neoaves</taxon>
        <taxon>Telluraves</taxon>
        <taxon>Coraciimorphae</taxon>
        <taxon>Coraciiformes</taxon>
        <taxon>Todidae</taxon>
        <taxon>Todus</taxon>
    </lineage>
</organism>
<keyword evidence="2" id="KW-1064">Adaptive immunity</keyword>
<dbReference type="SMART" id="SM00406">
    <property type="entry name" value="IGv"/>
    <property type="match status" value="1"/>
</dbReference>
<feature type="non-terminal residue" evidence="5">
    <location>
        <position position="1"/>
    </location>
</feature>
<feature type="domain" description="Ig-like" evidence="4">
    <location>
        <begin position="1"/>
        <end position="87"/>
    </location>
</feature>
<dbReference type="GO" id="GO:0019814">
    <property type="term" value="C:immunoglobulin complex"/>
    <property type="evidence" value="ECO:0007669"/>
    <property type="project" value="UniProtKB-KW"/>
</dbReference>
<dbReference type="InterPro" id="IPR007110">
    <property type="entry name" value="Ig-like_dom"/>
</dbReference>
<dbReference type="InterPro" id="IPR050199">
    <property type="entry name" value="IgHV"/>
</dbReference>
<evidence type="ECO:0000313" key="6">
    <source>
        <dbReference type="Proteomes" id="UP000660247"/>
    </source>
</evidence>
<evidence type="ECO:0000313" key="5">
    <source>
        <dbReference type="EMBL" id="NWI70484.1"/>
    </source>
</evidence>
<dbReference type="Pfam" id="PF07686">
    <property type="entry name" value="V-set"/>
    <property type="match status" value="1"/>
</dbReference>
<sequence length="87" mass="9303">GDLQTHGGSLHLLCKASGFSFGSFGMGWMRQTHGKGLEFVAGIHNVGGTGYAPSFQGRFSLSRDNAQSTVTLQMSSLRADHTATYYC</sequence>
<comment type="caution">
    <text evidence="5">The sequence shown here is derived from an EMBL/GenBank/DDBJ whole genome shotgun (WGS) entry which is preliminary data.</text>
</comment>
<evidence type="ECO:0000259" key="4">
    <source>
        <dbReference type="PROSITE" id="PS50835"/>
    </source>
</evidence>
<dbReference type="Gene3D" id="2.60.40.10">
    <property type="entry name" value="Immunoglobulins"/>
    <property type="match status" value="1"/>
</dbReference>
<name>A0A851DRG7_TODME</name>
<evidence type="ECO:0000256" key="1">
    <source>
        <dbReference type="ARBA" id="ARBA00022859"/>
    </source>
</evidence>
<dbReference type="GO" id="GO:0005576">
    <property type="term" value="C:extracellular region"/>
    <property type="evidence" value="ECO:0007669"/>
    <property type="project" value="UniProtKB-ARBA"/>
</dbReference>
<dbReference type="InterPro" id="IPR013783">
    <property type="entry name" value="Ig-like_fold"/>
</dbReference>
<dbReference type="PANTHER" id="PTHR23266">
    <property type="entry name" value="IMMUNOGLOBULIN HEAVY CHAIN"/>
    <property type="match status" value="1"/>
</dbReference>
<keyword evidence="3" id="KW-1280">Immunoglobulin</keyword>
<dbReference type="AlphaFoldDB" id="A0A851DRG7"/>
<dbReference type="OrthoDB" id="8865476at2759"/>
<evidence type="ECO:0000256" key="3">
    <source>
        <dbReference type="ARBA" id="ARBA00043265"/>
    </source>
</evidence>
<keyword evidence="6" id="KW-1185">Reference proteome</keyword>
<dbReference type="PROSITE" id="PS50835">
    <property type="entry name" value="IG_LIKE"/>
    <property type="match status" value="1"/>
</dbReference>
<accession>A0A851DRG7</accession>
<dbReference type="GO" id="GO:0002250">
    <property type="term" value="P:adaptive immune response"/>
    <property type="evidence" value="ECO:0007669"/>
    <property type="project" value="UniProtKB-KW"/>
</dbReference>
<protein>
    <submittedName>
        <fullName evidence="5">HV02 protein</fullName>
    </submittedName>
</protein>
<evidence type="ECO:0000256" key="2">
    <source>
        <dbReference type="ARBA" id="ARBA00023130"/>
    </source>
</evidence>
<gene>
    <name evidence="5" type="primary">Hv02</name>
    <name evidence="5" type="ORF">TODMEX_R09993</name>
</gene>
<feature type="non-terminal residue" evidence="5">
    <location>
        <position position="87"/>
    </location>
</feature>
<dbReference type="EMBL" id="WEIS01091570">
    <property type="protein sequence ID" value="NWI70484.1"/>
    <property type="molecule type" value="Genomic_DNA"/>
</dbReference>
<dbReference type="Proteomes" id="UP000660247">
    <property type="component" value="Unassembled WGS sequence"/>
</dbReference>
<dbReference type="SUPFAM" id="SSF48726">
    <property type="entry name" value="Immunoglobulin"/>
    <property type="match status" value="1"/>
</dbReference>